<evidence type="ECO:0000313" key="2">
    <source>
        <dbReference type="EMBL" id="UNO47126.1"/>
    </source>
</evidence>
<comment type="function">
    <text evidence="1">Probably deamidates glutamine residues to glutamate on methyl-accepting chemotaxis receptors (MCPs), playing an important role in chemotaxis.</text>
</comment>
<dbReference type="CDD" id="cd16352">
    <property type="entry name" value="CheD"/>
    <property type="match status" value="1"/>
</dbReference>
<dbReference type="SUPFAM" id="SSF64438">
    <property type="entry name" value="CNF1/YfiH-like putative cysteine hydrolases"/>
    <property type="match status" value="1"/>
</dbReference>
<dbReference type="Gene3D" id="3.30.1330.200">
    <property type="match status" value="1"/>
</dbReference>
<keyword evidence="3" id="KW-1185">Reference proteome</keyword>
<dbReference type="EC" id="3.5.1.44" evidence="1"/>
<dbReference type="PANTHER" id="PTHR35147:SF1">
    <property type="entry name" value="CHEMORECEPTOR GLUTAMINE DEAMIDASE CHED-RELATED"/>
    <property type="match status" value="1"/>
</dbReference>
<evidence type="ECO:0000313" key="3">
    <source>
        <dbReference type="Proteomes" id="UP000829401"/>
    </source>
</evidence>
<dbReference type="RefSeq" id="WP_021296441.1">
    <property type="nucleotide sequence ID" value="NZ_AURB01000129.1"/>
</dbReference>
<dbReference type="Pfam" id="PF03975">
    <property type="entry name" value="CheD"/>
    <property type="match status" value="1"/>
</dbReference>
<accession>T0BQE2</accession>
<reference evidence="3" key="1">
    <citation type="journal article" date="2022" name="G3 (Bethesda)">
        <title>Unveiling the complete genome sequence of Alicyclobacillus acidoterrestris DSM 3922T, a taint-producing strain.</title>
        <authorList>
            <person name="Leonardo I.C."/>
            <person name="Barreto Crespo M.T."/>
            <person name="Gaspar F.B."/>
        </authorList>
    </citation>
    <scope>NUCLEOTIDE SEQUENCE [LARGE SCALE GENOMIC DNA]</scope>
    <source>
        <strain evidence="3">DSM 3922</strain>
    </source>
</reference>
<dbReference type="OrthoDB" id="9807202at2"/>
<dbReference type="STRING" id="1356854.N007_07020"/>
<evidence type="ECO:0000256" key="1">
    <source>
        <dbReference type="HAMAP-Rule" id="MF_01440"/>
    </source>
</evidence>
<dbReference type="KEGG" id="aaco:K1I37_10200"/>
<dbReference type="AlphaFoldDB" id="T0BQE2"/>
<dbReference type="HAMAP" id="MF_01440">
    <property type="entry name" value="CheD"/>
    <property type="match status" value="1"/>
</dbReference>
<dbReference type="InterPro" id="IPR011324">
    <property type="entry name" value="Cytotoxic_necrot_fac-like_cat"/>
</dbReference>
<dbReference type="eggNOG" id="COG1871">
    <property type="taxonomic scope" value="Bacteria"/>
</dbReference>
<comment type="catalytic activity">
    <reaction evidence="1">
        <text>L-glutaminyl-[protein] + H2O = L-glutamyl-[protein] + NH4(+)</text>
        <dbReference type="Rhea" id="RHEA:16441"/>
        <dbReference type="Rhea" id="RHEA-COMP:10207"/>
        <dbReference type="Rhea" id="RHEA-COMP:10208"/>
        <dbReference type="ChEBI" id="CHEBI:15377"/>
        <dbReference type="ChEBI" id="CHEBI:28938"/>
        <dbReference type="ChEBI" id="CHEBI:29973"/>
        <dbReference type="ChEBI" id="CHEBI:30011"/>
        <dbReference type="EC" id="3.5.1.44"/>
    </reaction>
</comment>
<comment type="similarity">
    <text evidence="1">Belongs to the CheD family.</text>
</comment>
<dbReference type="EMBL" id="CP080467">
    <property type="protein sequence ID" value="UNO47126.1"/>
    <property type="molecule type" value="Genomic_DNA"/>
</dbReference>
<dbReference type="GO" id="GO:0006935">
    <property type="term" value="P:chemotaxis"/>
    <property type="evidence" value="ECO:0007669"/>
    <property type="project" value="UniProtKB-UniRule"/>
</dbReference>
<dbReference type="GO" id="GO:0050568">
    <property type="term" value="F:protein-glutamine glutaminase activity"/>
    <property type="evidence" value="ECO:0007669"/>
    <property type="project" value="UniProtKB-UniRule"/>
</dbReference>
<keyword evidence="1" id="KW-0145">Chemotaxis</keyword>
<keyword evidence="1" id="KW-0378">Hydrolase</keyword>
<sequence>MSEVEQQLRIGIAEGAVLYGPGQIVTAGLGSCVGLVLYDDRRDVAGMVHIMLPTAPKPNPIHPQKYADTAIPWLFDELVRIGAQRPHIKAKLAGGAQMFRNLQTEALRIGDRNLQAATELLHELHIPVVAQDVGGHYGRTVRFELPSRVFFIRTAKGEQRQI</sequence>
<dbReference type="InterPro" id="IPR005659">
    <property type="entry name" value="Chemorcpt_Glu_NH3ase_CheD"/>
</dbReference>
<dbReference type="PANTHER" id="PTHR35147">
    <property type="entry name" value="CHEMORECEPTOR GLUTAMINE DEAMIDASE CHED-RELATED"/>
    <property type="match status" value="1"/>
</dbReference>
<accession>A0A9E6ZI95</accession>
<protein>
    <recommendedName>
        <fullName evidence="1">Probable chemoreceptor glutamine deamidase CheD</fullName>
        <ecNumber evidence="1">3.5.1.44</ecNumber>
    </recommendedName>
</protein>
<organism evidence="2 3">
    <name type="scientific">Alicyclobacillus acidoterrestris (strain ATCC 49025 / DSM 3922 / CIP 106132 / NCIMB 13137 / GD3B)</name>
    <dbReference type="NCBI Taxonomy" id="1356854"/>
    <lineage>
        <taxon>Bacteria</taxon>
        <taxon>Bacillati</taxon>
        <taxon>Bacillota</taxon>
        <taxon>Bacilli</taxon>
        <taxon>Bacillales</taxon>
        <taxon>Alicyclobacillaceae</taxon>
        <taxon>Alicyclobacillus</taxon>
    </lineage>
</organism>
<gene>
    <name evidence="1" type="primary">cheD</name>
    <name evidence="2" type="ORF">K1I37_10200</name>
</gene>
<name>T0BQE2_ALIAG</name>
<dbReference type="InterPro" id="IPR038592">
    <property type="entry name" value="CheD-like_sf"/>
</dbReference>
<dbReference type="Proteomes" id="UP000829401">
    <property type="component" value="Chromosome"/>
</dbReference>
<proteinExistence type="inferred from homology"/>